<proteinExistence type="predicted"/>
<evidence type="ECO:0000313" key="4">
    <source>
        <dbReference type="Proteomes" id="UP000635071"/>
    </source>
</evidence>
<feature type="domain" description="Response regulatory" evidence="2">
    <location>
        <begin position="10"/>
        <end position="116"/>
    </location>
</feature>
<keyword evidence="1" id="KW-0597">Phosphoprotein</keyword>
<organism evidence="3 4">
    <name type="scientific">Sandarakinorhabdus glacialis</name>
    <dbReference type="NCBI Taxonomy" id="1614636"/>
    <lineage>
        <taxon>Bacteria</taxon>
        <taxon>Pseudomonadati</taxon>
        <taxon>Pseudomonadota</taxon>
        <taxon>Alphaproteobacteria</taxon>
        <taxon>Sphingomonadales</taxon>
        <taxon>Sphingosinicellaceae</taxon>
        <taxon>Sandarakinorhabdus</taxon>
    </lineage>
</organism>
<dbReference type="PROSITE" id="PS50110">
    <property type="entry name" value="RESPONSE_REGULATORY"/>
    <property type="match status" value="1"/>
</dbReference>
<gene>
    <name evidence="3" type="ORF">GCM10011529_31480</name>
</gene>
<evidence type="ECO:0000256" key="1">
    <source>
        <dbReference type="PROSITE-ProRule" id="PRU00169"/>
    </source>
</evidence>
<dbReference type="Gene3D" id="3.40.50.2300">
    <property type="match status" value="1"/>
</dbReference>
<dbReference type="GO" id="GO:0000160">
    <property type="term" value="P:phosphorelay signal transduction system"/>
    <property type="evidence" value="ECO:0007669"/>
    <property type="project" value="InterPro"/>
</dbReference>
<dbReference type="RefSeq" id="WP_207792611.1">
    <property type="nucleotide sequence ID" value="NZ_BMJM01000024.1"/>
</dbReference>
<sequence>MSVALLRNRHILLVEDEYLIAMALEEELQLSGAHVIGPAASVDDALALLAIESVDGAILDVSLGREKVFSVAEALTARRIPFVFATGYSDLPSEWHNVPRFEKPVEVARVALALFG</sequence>
<dbReference type="Pfam" id="PF00072">
    <property type="entry name" value="Response_reg"/>
    <property type="match status" value="1"/>
</dbReference>
<dbReference type="InterPro" id="IPR001789">
    <property type="entry name" value="Sig_transdc_resp-reg_receiver"/>
</dbReference>
<protein>
    <submittedName>
        <fullName evidence="3">Response regulator</fullName>
    </submittedName>
</protein>
<keyword evidence="4" id="KW-1185">Reference proteome</keyword>
<evidence type="ECO:0000313" key="3">
    <source>
        <dbReference type="EMBL" id="GGE22573.1"/>
    </source>
</evidence>
<reference evidence="3" key="2">
    <citation type="submission" date="2020-09" db="EMBL/GenBank/DDBJ databases">
        <authorList>
            <person name="Sun Q."/>
            <person name="Zhou Y."/>
        </authorList>
    </citation>
    <scope>NUCLEOTIDE SEQUENCE</scope>
    <source>
        <strain evidence="3">CGMCC 1.15519</strain>
    </source>
</reference>
<evidence type="ECO:0000259" key="2">
    <source>
        <dbReference type="PROSITE" id="PS50110"/>
    </source>
</evidence>
<dbReference type="InterPro" id="IPR011006">
    <property type="entry name" value="CheY-like_superfamily"/>
</dbReference>
<dbReference type="SUPFAM" id="SSF52172">
    <property type="entry name" value="CheY-like"/>
    <property type="match status" value="1"/>
</dbReference>
<name>A0A917EC00_9SPHN</name>
<dbReference type="SMART" id="SM00448">
    <property type="entry name" value="REC"/>
    <property type="match status" value="1"/>
</dbReference>
<dbReference type="Proteomes" id="UP000635071">
    <property type="component" value="Unassembled WGS sequence"/>
</dbReference>
<dbReference type="AlphaFoldDB" id="A0A917EC00"/>
<reference evidence="3" key="1">
    <citation type="journal article" date="2014" name="Int. J. Syst. Evol. Microbiol.">
        <title>Complete genome sequence of Corynebacterium casei LMG S-19264T (=DSM 44701T), isolated from a smear-ripened cheese.</title>
        <authorList>
            <consortium name="US DOE Joint Genome Institute (JGI-PGF)"/>
            <person name="Walter F."/>
            <person name="Albersmeier A."/>
            <person name="Kalinowski J."/>
            <person name="Ruckert C."/>
        </authorList>
    </citation>
    <scope>NUCLEOTIDE SEQUENCE</scope>
    <source>
        <strain evidence="3">CGMCC 1.15519</strain>
    </source>
</reference>
<dbReference type="EMBL" id="BMJM01000024">
    <property type="protein sequence ID" value="GGE22573.1"/>
    <property type="molecule type" value="Genomic_DNA"/>
</dbReference>
<accession>A0A917EC00</accession>
<feature type="modified residue" description="4-aspartylphosphate" evidence="1">
    <location>
        <position position="60"/>
    </location>
</feature>
<comment type="caution">
    <text evidence="3">The sequence shown here is derived from an EMBL/GenBank/DDBJ whole genome shotgun (WGS) entry which is preliminary data.</text>
</comment>